<proteinExistence type="predicted"/>
<dbReference type="EMBL" id="BDFD01000002">
    <property type="protein sequence ID" value="GAV19431.1"/>
    <property type="molecule type" value="Genomic_DNA"/>
</dbReference>
<keyword evidence="3" id="KW-0969">Cilium</keyword>
<dbReference type="InterPro" id="IPR019301">
    <property type="entry name" value="Flagellar_prot_FlgJ_N"/>
</dbReference>
<dbReference type="RefSeq" id="WP_072658617.1">
    <property type="nucleotide sequence ID" value="NZ_BDFD01000002.1"/>
</dbReference>
<evidence type="ECO:0000259" key="2">
    <source>
        <dbReference type="Pfam" id="PF10135"/>
    </source>
</evidence>
<organism evidence="3 4">
    <name type="scientific">Mariprofundus micogutta</name>
    <dbReference type="NCBI Taxonomy" id="1921010"/>
    <lineage>
        <taxon>Bacteria</taxon>
        <taxon>Pseudomonadati</taxon>
        <taxon>Pseudomonadota</taxon>
        <taxon>Candidatius Mariprofundia</taxon>
        <taxon>Mariprofundales</taxon>
        <taxon>Mariprofundaceae</taxon>
        <taxon>Mariprofundus</taxon>
    </lineage>
</organism>
<sequence>MKDLVEFTIDKLLQQERMQKPATAQQRDESGKKFKQVMAKLPDHAAMHRVPGSQLPTDNKTKDPALWKTSLELEAIFVQQMMTEMRKTVNKSEFLPSGFAEDVHGSMMDQAIAQVSSRQSKFGLAESIYKQLESSQGQVNGEISTQEISQTADKLKMANDLSLEARKHAH</sequence>
<keyword evidence="4" id="KW-1185">Reference proteome</keyword>
<feature type="region of interest" description="Disordered" evidence="1">
    <location>
        <begin position="15"/>
        <end position="34"/>
    </location>
</feature>
<dbReference type="Pfam" id="PF10135">
    <property type="entry name" value="Rod-binding"/>
    <property type="match status" value="1"/>
</dbReference>
<evidence type="ECO:0000313" key="4">
    <source>
        <dbReference type="Proteomes" id="UP000231632"/>
    </source>
</evidence>
<evidence type="ECO:0000256" key="1">
    <source>
        <dbReference type="SAM" id="MobiDB-lite"/>
    </source>
</evidence>
<keyword evidence="3" id="KW-0966">Cell projection</keyword>
<dbReference type="OrthoDB" id="9800413at2"/>
<protein>
    <submittedName>
        <fullName evidence="3">Flagellar protein FlgJ</fullName>
    </submittedName>
</protein>
<feature type="domain" description="Flagellar protein FlgJ N-terminal" evidence="2">
    <location>
        <begin position="84"/>
        <end position="131"/>
    </location>
</feature>
<dbReference type="Proteomes" id="UP000231632">
    <property type="component" value="Unassembled WGS sequence"/>
</dbReference>
<reference evidence="3 4" key="1">
    <citation type="journal article" date="2017" name="Arch. Microbiol.">
        <title>Mariprofundus micogutta sp. nov., a novel iron-oxidizing zetaproteobacterium isolated from a deep-sea hydrothermal field at the Bayonnaise knoll of the Izu-Ogasawara arc, and a description of Mariprofundales ord. nov. and Zetaproteobacteria classis nov.</title>
        <authorList>
            <person name="Makita H."/>
            <person name="Tanaka E."/>
            <person name="Mitsunobu S."/>
            <person name="Miyazaki M."/>
            <person name="Nunoura T."/>
            <person name="Uematsu K."/>
            <person name="Takaki Y."/>
            <person name="Nishi S."/>
            <person name="Shimamura S."/>
            <person name="Takai K."/>
        </authorList>
    </citation>
    <scope>NUCLEOTIDE SEQUENCE [LARGE SCALE GENOMIC DNA]</scope>
    <source>
        <strain evidence="3 4">ET2</strain>
    </source>
</reference>
<name>A0A1L8CKK5_9PROT</name>
<dbReference type="AlphaFoldDB" id="A0A1L8CKK5"/>
<dbReference type="STRING" id="1921010.MMIC_P0365"/>
<gene>
    <name evidence="3" type="ORF">MMIC_P0365</name>
</gene>
<comment type="caution">
    <text evidence="3">The sequence shown here is derived from an EMBL/GenBank/DDBJ whole genome shotgun (WGS) entry which is preliminary data.</text>
</comment>
<accession>A0A1L8CKK5</accession>
<keyword evidence="3" id="KW-0282">Flagellum</keyword>
<evidence type="ECO:0000313" key="3">
    <source>
        <dbReference type="EMBL" id="GAV19431.1"/>
    </source>
</evidence>